<dbReference type="CDD" id="cd21416">
    <property type="entry name" value="HDC_protein"/>
    <property type="match status" value="1"/>
</dbReference>
<feature type="transmembrane region" description="Helical" evidence="1">
    <location>
        <begin position="27"/>
        <end position="45"/>
    </location>
</feature>
<gene>
    <name evidence="2" type="ORF">HMPREF3293_01635</name>
</gene>
<keyword evidence="1" id="KW-0812">Transmembrane</keyword>
<comment type="caution">
    <text evidence="2">The sequence shown here is derived from an EMBL/GenBank/DDBJ whole genome shotgun (WGS) entry which is preliminary data.</text>
</comment>
<evidence type="ECO:0000313" key="3">
    <source>
        <dbReference type="Proteomes" id="UP000070366"/>
    </source>
</evidence>
<feature type="transmembrane region" description="Helical" evidence="1">
    <location>
        <begin position="57"/>
        <end position="76"/>
    </location>
</feature>
<feature type="transmembrane region" description="Helical" evidence="1">
    <location>
        <begin position="260"/>
        <end position="278"/>
    </location>
</feature>
<dbReference type="EMBL" id="LSZW01000061">
    <property type="protein sequence ID" value="KXK65423.1"/>
    <property type="molecule type" value="Genomic_DNA"/>
</dbReference>
<accession>A0A136Q406</accession>
<feature type="transmembrane region" description="Helical" evidence="1">
    <location>
        <begin position="144"/>
        <end position="167"/>
    </location>
</feature>
<dbReference type="STRING" id="626937.HMPREF3293_01635"/>
<dbReference type="InterPro" id="IPR049576">
    <property type="entry name" value="HDC-like"/>
</dbReference>
<dbReference type="KEGG" id="cmiu:B1H56_11005"/>
<sequence length="387" mass="40501">MNPVLAFTIIMLVWAFSEFVAKKTKSLISSLLVASIIFLAGFKTNLFPQDMLESSSLLTLGTVIVGFVIVHLGTTISFKELKKQWKTFLIGVISVGGIVAFLFIFGSLFEDRNYVIAAISAISGGTISVVLAQEAAVAAGLMSVAVLPVLIAGFQGIIGFPISSVLLRKEAQRLKTEYRAGRLPGESAEEKKATEKGKLPKIFQGTSGTLFAVGAVVLIATLVSNLTGGMVNTFIIALMLGIVLRSTGVFKANVLSGIDAFGLMMLAVMLIIFGPLASLSMSDLAALIVPLLLSFAIGVAGSIVFAIISGKIMGYSVPMSVSIGLTALYGFPGTMILSQEAAKSVGENEAERKAIEAGIMPKMVIAGFSTVTITSVFVTSILVGLIG</sequence>
<protein>
    <recommendedName>
        <fullName evidence="4">Sodium/glutamate symporter</fullName>
    </recommendedName>
</protein>
<dbReference type="AlphaFoldDB" id="A0A136Q406"/>
<dbReference type="PATRIC" id="fig|626937.4.peg.1619"/>
<organism evidence="2 3">
    <name type="scientific">Christensenella minuta</name>
    <dbReference type="NCBI Taxonomy" id="626937"/>
    <lineage>
        <taxon>Bacteria</taxon>
        <taxon>Bacillati</taxon>
        <taxon>Bacillota</taxon>
        <taxon>Clostridia</taxon>
        <taxon>Christensenellales</taxon>
        <taxon>Christensenellaceae</taxon>
        <taxon>Christensenella</taxon>
    </lineage>
</organism>
<dbReference type="RefSeq" id="WP_066519701.1">
    <property type="nucleotide sequence ID" value="NZ_CABMOF010000002.1"/>
</dbReference>
<feature type="transmembrane region" description="Helical" evidence="1">
    <location>
        <begin position="88"/>
        <end position="109"/>
    </location>
</feature>
<evidence type="ECO:0000313" key="2">
    <source>
        <dbReference type="EMBL" id="KXK65423.1"/>
    </source>
</evidence>
<evidence type="ECO:0000256" key="1">
    <source>
        <dbReference type="SAM" id="Phobius"/>
    </source>
</evidence>
<proteinExistence type="predicted"/>
<keyword evidence="3" id="KW-1185">Reference proteome</keyword>
<name>A0A136Q406_9FIRM</name>
<evidence type="ECO:0008006" key="4">
    <source>
        <dbReference type="Google" id="ProtNLM"/>
    </source>
</evidence>
<keyword evidence="1" id="KW-1133">Transmembrane helix</keyword>
<dbReference type="OrthoDB" id="3243277at2"/>
<feature type="transmembrane region" description="Helical" evidence="1">
    <location>
        <begin position="114"/>
        <end position="132"/>
    </location>
</feature>
<feature type="transmembrane region" description="Helical" evidence="1">
    <location>
        <begin position="229"/>
        <end position="248"/>
    </location>
</feature>
<keyword evidence="1" id="KW-0472">Membrane</keyword>
<feature type="transmembrane region" description="Helical" evidence="1">
    <location>
        <begin position="363"/>
        <end position="386"/>
    </location>
</feature>
<reference evidence="2 3" key="1">
    <citation type="submission" date="2016-02" db="EMBL/GenBank/DDBJ databases">
        <authorList>
            <person name="Wen L."/>
            <person name="He K."/>
            <person name="Yang H."/>
        </authorList>
    </citation>
    <scope>NUCLEOTIDE SEQUENCE [LARGE SCALE GENOMIC DNA]</scope>
    <source>
        <strain evidence="2 3">DSM 22607</strain>
    </source>
</reference>
<feature type="transmembrane region" description="Helical" evidence="1">
    <location>
        <begin position="284"/>
        <end position="308"/>
    </location>
</feature>
<dbReference type="Proteomes" id="UP000070366">
    <property type="component" value="Unassembled WGS sequence"/>
</dbReference>